<name>A0A0C1UN03_9CYAN</name>
<organism evidence="2">
    <name type="scientific">Lyngbya confervoides BDU141951</name>
    <dbReference type="NCBI Taxonomy" id="1574623"/>
    <lineage>
        <taxon>Bacteria</taxon>
        <taxon>Bacillati</taxon>
        <taxon>Cyanobacteriota</taxon>
        <taxon>Cyanophyceae</taxon>
        <taxon>Oscillatoriophycideae</taxon>
        <taxon>Oscillatoriales</taxon>
        <taxon>Microcoleaceae</taxon>
        <taxon>Lyngbya</taxon>
    </lineage>
</organism>
<dbReference type="InterPro" id="IPR036700">
    <property type="entry name" value="BOBF_sf"/>
</dbReference>
<proteinExistence type="predicted"/>
<accession>A0A0C1UN03</accession>
<gene>
    <name evidence="2" type="ORF">QQ91_005345</name>
</gene>
<reference evidence="2" key="1">
    <citation type="submission" date="2014-11" db="EMBL/GenBank/DDBJ databases">
        <authorList>
            <person name="Malar M.C."/>
            <person name="Sen D."/>
            <person name="Tripathy S."/>
        </authorList>
    </citation>
    <scope>NUCLEOTIDE SEQUENCE</scope>
    <source>
        <strain evidence="2">BDU141951</strain>
    </source>
</reference>
<sequence length="231" mass="24891">MAARQWVEMTSAGKRWLIFGLLVVALWLGAMSGAIAFPQTCFIHQARHLPEGAAVTVTGRVTVPSGAFGSANLDAGFAIQDVTGGIYVTTQEPTPLHVGDTVQVTGELVNDGHGQQMLRLTDWVRSQRPLLPISPLVASTAQAGQVLDGQIVTVKGQISRPLKADAPYGDRLWLQDETGEIQIYIAKSTEIDPEALANLTVGQWVEVTGFSSQFDENDEVMPRSRADLVVL</sequence>
<dbReference type="AlphaFoldDB" id="A0A0C1UN03"/>
<evidence type="ECO:0000259" key="1">
    <source>
        <dbReference type="Pfam" id="PF18914"/>
    </source>
</evidence>
<dbReference type="Pfam" id="PF18914">
    <property type="entry name" value="DUF5666"/>
    <property type="match status" value="1"/>
</dbReference>
<reference evidence="2" key="3">
    <citation type="submission" date="2020-02" db="EMBL/GenBank/DDBJ databases">
        <authorList>
            <person name="Sarangi A.N."/>
            <person name="Ghosh S."/>
            <person name="Mukherjee M."/>
            <person name="Tripathy S."/>
        </authorList>
    </citation>
    <scope>NUCLEOTIDE SEQUENCE</scope>
    <source>
        <strain evidence="2">BDU141951</strain>
    </source>
</reference>
<dbReference type="SUPFAM" id="SSF101756">
    <property type="entry name" value="Hypothetical protein YgiW"/>
    <property type="match status" value="1"/>
</dbReference>
<dbReference type="EMBL" id="JTHE02000003">
    <property type="protein sequence ID" value="NEV66532.1"/>
    <property type="molecule type" value="Genomic_DNA"/>
</dbReference>
<feature type="domain" description="DUF5666" evidence="1">
    <location>
        <begin position="181"/>
        <end position="211"/>
    </location>
</feature>
<evidence type="ECO:0000313" key="2">
    <source>
        <dbReference type="EMBL" id="NEV66532.1"/>
    </source>
</evidence>
<reference evidence="2" key="2">
    <citation type="journal article" date="2015" name="Genome Announc.">
        <title>Draft Genome Sequence of Filamentous Marine Cyanobacterium Lyngbya confervoides Strain BDU141951.</title>
        <authorList>
            <person name="Chandrababunaidu M.M."/>
            <person name="Sen D."/>
            <person name="Tripathy S."/>
        </authorList>
    </citation>
    <scope>NUCLEOTIDE SEQUENCE</scope>
    <source>
        <strain evidence="2">BDU141951</strain>
    </source>
</reference>
<comment type="caution">
    <text evidence="2">The sequence shown here is derived from an EMBL/GenBank/DDBJ whole genome shotgun (WGS) entry which is preliminary data.</text>
</comment>
<protein>
    <recommendedName>
        <fullName evidence="1">DUF5666 domain-containing protein</fullName>
    </recommendedName>
</protein>
<dbReference type="InterPro" id="IPR043724">
    <property type="entry name" value="DUF5666"/>
</dbReference>